<dbReference type="EMBL" id="CH479210">
    <property type="protein sequence ID" value="EDW32800.1"/>
    <property type="molecule type" value="Genomic_DNA"/>
</dbReference>
<dbReference type="AlphaFoldDB" id="B4H4W4"/>
<dbReference type="HOGENOM" id="CLU_2401995_0_0_1"/>
<accession>B4H4W4</accession>
<organism evidence="2">
    <name type="scientific">Drosophila persimilis</name>
    <name type="common">Fruit fly</name>
    <dbReference type="NCBI Taxonomy" id="7234"/>
    <lineage>
        <taxon>Eukaryota</taxon>
        <taxon>Metazoa</taxon>
        <taxon>Ecdysozoa</taxon>
        <taxon>Arthropoda</taxon>
        <taxon>Hexapoda</taxon>
        <taxon>Insecta</taxon>
        <taxon>Pterygota</taxon>
        <taxon>Neoptera</taxon>
        <taxon>Endopterygota</taxon>
        <taxon>Diptera</taxon>
        <taxon>Brachycera</taxon>
        <taxon>Muscomorpha</taxon>
        <taxon>Ephydroidea</taxon>
        <taxon>Drosophilidae</taxon>
        <taxon>Drosophila</taxon>
        <taxon>Sophophora</taxon>
    </lineage>
</organism>
<dbReference type="OMA" id="MACHQIA"/>
<dbReference type="Proteomes" id="UP000008744">
    <property type="component" value="Unassembled WGS sequence"/>
</dbReference>
<evidence type="ECO:0000313" key="1">
    <source>
        <dbReference type="EMBL" id="EDW32800.1"/>
    </source>
</evidence>
<evidence type="ECO:0000313" key="2">
    <source>
        <dbReference type="Proteomes" id="UP000008744"/>
    </source>
</evidence>
<gene>
    <name evidence="1" type="primary">Dper\GL10154</name>
    <name evidence="1" type="ORF">Dper_GL10154</name>
</gene>
<reference evidence="1 2" key="1">
    <citation type="journal article" date="2007" name="Nature">
        <title>Evolution of genes and genomes on the Drosophila phylogeny.</title>
        <authorList>
            <consortium name="Drosophila 12 Genomes Consortium"/>
            <person name="Clark A.G."/>
            <person name="Eisen M.B."/>
            <person name="Smith D.R."/>
            <person name="Bergman C.M."/>
            <person name="Oliver B."/>
            <person name="Markow T.A."/>
            <person name="Kaufman T.C."/>
            <person name="Kellis M."/>
            <person name="Gelbart W."/>
            <person name="Iyer V.N."/>
            <person name="Pollard D.A."/>
            <person name="Sackton T.B."/>
            <person name="Larracuente A.M."/>
            <person name="Singh N.D."/>
            <person name="Abad J.P."/>
            <person name="Abt D.N."/>
            <person name="Adryan B."/>
            <person name="Aguade M."/>
            <person name="Akashi H."/>
            <person name="Anderson W.W."/>
            <person name="Aquadro C.F."/>
            <person name="Ardell D.H."/>
            <person name="Arguello R."/>
            <person name="Artieri C.G."/>
            <person name="Barbash D.A."/>
            <person name="Barker D."/>
            <person name="Barsanti P."/>
            <person name="Batterham P."/>
            <person name="Batzoglou S."/>
            <person name="Begun D."/>
            <person name="Bhutkar A."/>
            <person name="Blanco E."/>
            <person name="Bosak S.A."/>
            <person name="Bradley R.K."/>
            <person name="Brand A.D."/>
            <person name="Brent M.R."/>
            <person name="Brooks A.N."/>
            <person name="Brown R.H."/>
            <person name="Butlin R.K."/>
            <person name="Caggese C."/>
            <person name="Calvi B.R."/>
            <person name="Bernardo de Carvalho A."/>
            <person name="Caspi A."/>
            <person name="Castrezana S."/>
            <person name="Celniker S.E."/>
            <person name="Chang J.L."/>
            <person name="Chapple C."/>
            <person name="Chatterji S."/>
            <person name="Chinwalla A."/>
            <person name="Civetta A."/>
            <person name="Clifton S.W."/>
            <person name="Comeron J.M."/>
            <person name="Costello J.C."/>
            <person name="Coyne J.A."/>
            <person name="Daub J."/>
            <person name="David R.G."/>
            <person name="Delcher A.L."/>
            <person name="Delehaunty K."/>
            <person name="Do C.B."/>
            <person name="Ebling H."/>
            <person name="Edwards K."/>
            <person name="Eickbush T."/>
            <person name="Evans J.D."/>
            <person name="Filipski A."/>
            <person name="Findeiss S."/>
            <person name="Freyhult E."/>
            <person name="Fulton L."/>
            <person name="Fulton R."/>
            <person name="Garcia A.C."/>
            <person name="Gardiner A."/>
            <person name="Garfield D.A."/>
            <person name="Garvin B.E."/>
            <person name="Gibson G."/>
            <person name="Gilbert D."/>
            <person name="Gnerre S."/>
            <person name="Godfrey J."/>
            <person name="Good R."/>
            <person name="Gotea V."/>
            <person name="Gravely B."/>
            <person name="Greenberg A.J."/>
            <person name="Griffiths-Jones S."/>
            <person name="Gross S."/>
            <person name="Guigo R."/>
            <person name="Gustafson E.A."/>
            <person name="Haerty W."/>
            <person name="Hahn M.W."/>
            <person name="Halligan D.L."/>
            <person name="Halpern A.L."/>
            <person name="Halter G.M."/>
            <person name="Han M.V."/>
            <person name="Heger A."/>
            <person name="Hillier L."/>
            <person name="Hinrichs A.S."/>
            <person name="Holmes I."/>
            <person name="Hoskins R.A."/>
            <person name="Hubisz M.J."/>
            <person name="Hultmark D."/>
            <person name="Huntley M.A."/>
            <person name="Jaffe D.B."/>
            <person name="Jagadeeshan S."/>
            <person name="Jeck W.R."/>
            <person name="Johnson J."/>
            <person name="Jones C.D."/>
            <person name="Jordan W.C."/>
            <person name="Karpen G.H."/>
            <person name="Kataoka E."/>
            <person name="Keightley P.D."/>
            <person name="Kheradpour P."/>
            <person name="Kirkness E.F."/>
            <person name="Koerich L.B."/>
            <person name="Kristiansen K."/>
            <person name="Kudrna D."/>
            <person name="Kulathinal R.J."/>
            <person name="Kumar S."/>
            <person name="Kwok R."/>
            <person name="Lander E."/>
            <person name="Langley C.H."/>
            <person name="Lapoint R."/>
            <person name="Lazzaro B.P."/>
            <person name="Lee S.J."/>
            <person name="Levesque L."/>
            <person name="Li R."/>
            <person name="Lin C.F."/>
            <person name="Lin M.F."/>
            <person name="Lindblad-Toh K."/>
            <person name="Llopart A."/>
            <person name="Long M."/>
            <person name="Low L."/>
            <person name="Lozovsky E."/>
            <person name="Lu J."/>
            <person name="Luo M."/>
            <person name="Machado C.A."/>
            <person name="Makalowski W."/>
            <person name="Marzo M."/>
            <person name="Matsuda M."/>
            <person name="Matzkin L."/>
            <person name="McAllister B."/>
            <person name="McBride C.S."/>
            <person name="McKernan B."/>
            <person name="McKernan K."/>
            <person name="Mendez-Lago M."/>
            <person name="Minx P."/>
            <person name="Mollenhauer M.U."/>
            <person name="Montooth K."/>
            <person name="Mount S.M."/>
            <person name="Mu X."/>
            <person name="Myers E."/>
            <person name="Negre B."/>
            <person name="Newfeld S."/>
            <person name="Nielsen R."/>
            <person name="Noor M.A."/>
            <person name="O'Grady P."/>
            <person name="Pachter L."/>
            <person name="Papaceit M."/>
            <person name="Parisi M.J."/>
            <person name="Parisi M."/>
            <person name="Parts L."/>
            <person name="Pedersen J.S."/>
            <person name="Pesole G."/>
            <person name="Phillippy A.M."/>
            <person name="Ponting C.P."/>
            <person name="Pop M."/>
            <person name="Porcelli D."/>
            <person name="Powell J.R."/>
            <person name="Prohaska S."/>
            <person name="Pruitt K."/>
            <person name="Puig M."/>
            <person name="Quesneville H."/>
            <person name="Ram K.R."/>
            <person name="Rand D."/>
            <person name="Rasmussen M.D."/>
            <person name="Reed L.K."/>
            <person name="Reenan R."/>
            <person name="Reily A."/>
            <person name="Remington K.A."/>
            <person name="Rieger T.T."/>
            <person name="Ritchie M.G."/>
            <person name="Robin C."/>
            <person name="Rogers Y.H."/>
            <person name="Rohde C."/>
            <person name="Rozas J."/>
            <person name="Rubenfield M.J."/>
            <person name="Ruiz A."/>
            <person name="Russo S."/>
            <person name="Salzberg S.L."/>
            <person name="Sanchez-Gracia A."/>
            <person name="Saranga D.J."/>
            <person name="Sato H."/>
            <person name="Schaeffer S.W."/>
            <person name="Schatz M.C."/>
            <person name="Schlenke T."/>
            <person name="Schwartz R."/>
            <person name="Segarra C."/>
            <person name="Singh R.S."/>
            <person name="Sirot L."/>
            <person name="Sirota M."/>
            <person name="Sisneros N.B."/>
            <person name="Smith C.D."/>
            <person name="Smith T.F."/>
            <person name="Spieth J."/>
            <person name="Stage D.E."/>
            <person name="Stark A."/>
            <person name="Stephan W."/>
            <person name="Strausberg R.L."/>
            <person name="Strempel S."/>
            <person name="Sturgill D."/>
            <person name="Sutton G."/>
            <person name="Sutton G.G."/>
            <person name="Tao W."/>
            <person name="Teichmann S."/>
            <person name="Tobari Y.N."/>
            <person name="Tomimura Y."/>
            <person name="Tsolas J.M."/>
            <person name="Valente V.L."/>
            <person name="Venter E."/>
            <person name="Venter J.C."/>
            <person name="Vicario S."/>
            <person name="Vieira F.G."/>
            <person name="Vilella A.J."/>
            <person name="Villasante A."/>
            <person name="Walenz B."/>
            <person name="Wang J."/>
            <person name="Wasserman M."/>
            <person name="Watts T."/>
            <person name="Wilson D."/>
            <person name="Wilson R.K."/>
            <person name="Wing R.A."/>
            <person name="Wolfner M.F."/>
            <person name="Wong A."/>
            <person name="Wong G.K."/>
            <person name="Wu C.I."/>
            <person name="Wu G."/>
            <person name="Yamamoto D."/>
            <person name="Yang H.P."/>
            <person name="Yang S.P."/>
            <person name="Yorke J.A."/>
            <person name="Yoshida K."/>
            <person name="Zdobnov E."/>
            <person name="Zhang P."/>
            <person name="Zhang Y."/>
            <person name="Zimin A.V."/>
            <person name="Baldwin J."/>
            <person name="Abdouelleil A."/>
            <person name="Abdulkadir J."/>
            <person name="Abebe A."/>
            <person name="Abera B."/>
            <person name="Abreu J."/>
            <person name="Acer S.C."/>
            <person name="Aftuck L."/>
            <person name="Alexander A."/>
            <person name="An P."/>
            <person name="Anderson E."/>
            <person name="Anderson S."/>
            <person name="Arachi H."/>
            <person name="Azer M."/>
            <person name="Bachantsang P."/>
            <person name="Barry A."/>
            <person name="Bayul T."/>
            <person name="Berlin A."/>
            <person name="Bessette D."/>
            <person name="Bloom T."/>
            <person name="Blye J."/>
            <person name="Boguslavskiy L."/>
            <person name="Bonnet C."/>
            <person name="Boukhgalter B."/>
            <person name="Bourzgui I."/>
            <person name="Brown A."/>
            <person name="Cahill P."/>
            <person name="Channer S."/>
            <person name="Cheshatsang Y."/>
            <person name="Chuda L."/>
            <person name="Citroen M."/>
            <person name="Collymore A."/>
            <person name="Cooke P."/>
            <person name="Costello M."/>
            <person name="D'Aco K."/>
            <person name="Daza R."/>
            <person name="De Haan G."/>
            <person name="DeGray S."/>
            <person name="DeMaso C."/>
            <person name="Dhargay N."/>
            <person name="Dooley K."/>
            <person name="Dooley E."/>
            <person name="Doricent M."/>
            <person name="Dorje P."/>
            <person name="Dorjee K."/>
            <person name="Dupes A."/>
            <person name="Elong R."/>
            <person name="Falk J."/>
            <person name="Farina A."/>
            <person name="Faro S."/>
            <person name="Ferguson D."/>
            <person name="Fisher S."/>
            <person name="Foley C.D."/>
            <person name="Franke A."/>
            <person name="Friedrich D."/>
            <person name="Gadbois L."/>
            <person name="Gearin G."/>
            <person name="Gearin C.R."/>
            <person name="Giannoukos G."/>
            <person name="Goode T."/>
            <person name="Graham J."/>
            <person name="Grandbois E."/>
            <person name="Grewal S."/>
            <person name="Gyaltsen K."/>
            <person name="Hafez N."/>
            <person name="Hagos B."/>
            <person name="Hall J."/>
            <person name="Henson C."/>
            <person name="Hollinger A."/>
            <person name="Honan T."/>
            <person name="Huard M.D."/>
            <person name="Hughes L."/>
            <person name="Hurhula B."/>
            <person name="Husby M.E."/>
            <person name="Kamat A."/>
            <person name="Kanga B."/>
            <person name="Kashin S."/>
            <person name="Khazanovich D."/>
            <person name="Kisner P."/>
            <person name="Lance K."/>
            <person name="Lara M."/>
            <person name="Lee W."/>
            <person name="Lennon N."/>
            <person name="Letendre F."/>
            <person name="LeVine R."/>
            <person name="Lipovsky A."/>
            <person name="Liu X."/>
            <person name="Liu J."/>
            <person name="Liu S."/>
            <person name="Lokyitsang T."/>
            <person name="Lokyitsang Y."/>
            <person name="Lubonja R."/>
            <person name="Lui A."/>
            <person name="MacDonald P."/>
            <person name="Magnisalis V."/>
            <person name="Maru K."/>
            <person name="Matthews C."/>
            <person name="McCusker W."/>
            <person name="McDonough S."/>
            <person name="Mehta T."/>
            <person name="Meldrim J."/>
            <person name="Meneus L."/>
            <person name="Mihai O."/>
            <person name="Mihalev A."/>
            <person name="Mihova T."/>
            <person name="Mittelman R."/>
            <person name="Mlenga V."/>
            <person name="Montmayeur A."/>
            <person name="Mulrain L."/>
            <person name="Navidi A."/>
            <person name="Naylor J."/>
            <person name="Negash T."/>
            <person name="Nguyen T."/>
            <person name="Nguyen N."/>
            <person name="Nicol R."/>
            <person name="Norbu C."/>
            <person name="Norbu N."/>
            <person name="Novod N."/>
            <person name="O'Neill B."/>
            <person name="Osman S."/>
            <person name="Markiewicz E."/>
            <person name="Oyono O.L."/>
            <person name="Patti C."/>
            <person name="Phunkhang P."/>
            <person name="Pierre F."/>
            <person name="Priest M."/>
            <person name="Raghuraman S."/>
            <person name="Rege F."/>
            <person name="Reyes R."/>
            <person name="Rise C."/>
            <person name="Rogov P."/>
            <person name="Ross K."/>
            <person name="Ryan E."/>
            <person name="Settipalli S."/>
            <person name="Shea T."/>
            <person name="Sherpa N."/>
            <person name="Shi L."/>
            <person name="Shih D."/>
            <person name="Sparrow T."/>
            <person name="Spaulding J."/>
            <person name="Stalker J."/>
            <person name="Stange-Thomann N."/>
            <person name="Stavropoulos S."/>
            <person name="Stone C."/>
            <person name="Strader C."/>
            <person name="Tesfaye S."/>
            <person name="Thomson T."/>
            <person name="Thoulutsang Y."/>
            <person name="Thoulutsang D."/>
            <person name="Topham K."/>
            <person name="Topping I."/>
            <person name="Tsamla T."/>
            <person name="Vassiliev H."/>
            <person name="Vo A."/>
            <person name="Wangchuk T."/>
            <person name="Wangdi T."/>
            <person name="Weiand M."/>
            <person name="Wilkinson J."/>
            <person name="Wilson A."/>
            <person name="Yadav S."/>
            <person name="Young G."/>
            <person name="Yu Q."/>
            <person name="Zembek L."/>
            <person name="Zhong D."/>
            <person name="Zimmer A."/>
            <person name="Zwirko Z."/>
            <person name="Jaffe D.B."/>
            <person name="Alvarez P."/>
            <person name="Brockman W."/>
            <person name="Butler J."/>
            <person name="Chin C."/>
            <person name="Gnerre S."/>
            <person name="Grabherr M."/>
            <person name="Kleber M."/>
            <person name="Mauceli E."/>
            <person name="MacCallum I."/>
        </authorList>
    </citation>
    <scope>NUCLEOTIDE SEQUENCE [LARGE SCALE GENOMIC DNA]</scope>
    <source>
        <strain evidence="2">MSH-3 / Tucson 14011-0111.49</strain>
    </source>
</reference>
<sequence length="96" mass="11215">MYSNEKQQQQQQQQQWKNRGEALLYRGNSAGSSVALTFTNKECQQQQATTGGEKRVFQSMACHQIAANENRKVAPQQPQARTLWFWCWCWLLGTRY</sequence>
<keyword evidence="2" id="KW-1185">Reference proteome</keyword>
<protein>
    <submittedName>
        <fullName evidence="1">GL10154</fullName>
    </submittedName>
</protein>
<proteinExistence type="predicted"/>
<name>B4H4W4_DROPE</name>